<comment type="pathway">
    <text evidence="13 19">Purine metabolism; XMP biosynthesis via de novo pathway; XMP from IMP: step 1/1.</text>
</comment>
<dbReference type="Proteomes" id="UP000012040">
    <property type="component" value="Chromosome"/>
</dbReference>
<keyword evidence="11 17" id="KW-0129">CBS domain</keyword>
<feature type="binding site" description="in other chain" evidence="13 16">
    <location>
        <position position="308"/>
    </location>
    <ligand>
        <name>K(+)</name>
        <dbReference type="ChEBI" id="CHEBI:29103"/>
        <note>ligand shared between two tetrameric partners</note>
    </ligand>
</feature>
<comment type="caution">
    <text evidence="13">Lacks conserved residue(s) required for the propagation of feature annotation.</text>
</comment>
<feature type="active site" description="Thioimidate intermediate" evidence="13 14">
    <location>
        <position position="311"/>
    </location>
</feature>
<dbReference type="CDD" id="cd04601">
    <property type="entry name" value="CBS_pair_IMPDH"/>
    <property type="match status" value="1"/>
</dbReference>
<evidence type="ECO:0000256" key="14">
    <source>
        <dbReference type="PIRSR" id="PIRSR000130-1"/>
    </source>
</evidence>
<dbReference type="GO" id="GO:0006183">
    <property type="term" value="P:GTP biosynthetic process"/>
    <property type="evidence" value="ECO:0007669"/>
    <property type="project" value="TreeGrafter"/>
</dbReference>
<feature type="binding site" evidence="13">
    <location>
        <position position="254"/>
    </location>
    <ligand>
        <name>NAD(+)</name>
        <dbReference type="ChEBI" id="CHEBI:57540"/>
    </ligand>
</feature>
<evidence type="ECO:0000256" key="9">
    <source>
        <dbReference type="ARBA" id="ARBA00023002"/>
    </source>
</evidence>
<dbReference type="PANTHER" id="PTHR11911">
    <property type="entry name" value="INOSINE-5-MONOPHOSPHATE DEHYDROGENASE RELATED"/>
    <property type="match status" value="1"/>
</dbReference>
<evidence type="ECO:0000313" key="22">
    <source>
        <dbReference type="Proteomes" id="UP000012040"/>
    </source>
</evidence>
<dbReference type="PIRSF" id="PIRSF000130">
    <property type="entry name" value="IMPDH"/>
    <property type="match status" value="1"/>
</dbReference>
<dbReference type="eggNOG" id="COG0517">
    <property type="taxonomic scope" value="Bacteria"/>
</dbReference>
<dbReference type="FunFam" id="3.20.20.70:FF:000003">
    <property type="entry name" value="GMP reductase"/>
    <property type="match status" value="1"/>
</dbReference>
<feature type="binding site" evidence="13">
    <location>
        <position position="422"/>
    </location>
    <ligand>
        <name>IMP</name>
        <dbReference type="ChEBI" id="CHEBI:58053"/>
    </ligand>
</feature>
<dbReference type="PANTHER" id="PTHR11911:SF111">
    <property type="entry name" value="INOSINE-5'-MONOPHOSPHATE DEHYDROGENASE"/>
    <property type="match status" value="1"/>
</dbReference>
<comment type="function">
    <text evidence="13">Catalyzes the conversion of inosine 5'-phosphate (IMP) to xanthosine 5'-phosphate (XMP), the first committed and rate-limiting step in the de novo synthesis of guanine nucleotides, and therefore plays an important role in the regulation of cell growth.</text>
</comment>
<evidence type="ECO:0000256" key="4">
    <source>
        <dbReference type="ARBA" id="ARBA00022723"/>
    </source>
</evidence>
<evidence type="ECO:0000256" key="15">
    <source>
        <dbReference type="PIRSR" id="PIRSR000130-3"/>
    </source>
</evidence>
<feature type="binding site" evidence="13">
    <location>
        <begin position="344"/>
        <end position="346"/>
    </location>
    <ligand>
        <name>IMP</name>
        <dbReference type="ChEBI" id="CHEBI:58053"/>
    </ligand>
</feature>
<evidence type="ECO:0000256" key="8">
    <source>
        <dbReference type="ARBA" id="ARBA00022958"/>
    </source>
</evidence>
<protein>
    <recommendedName>
        <fullName evidence="13 19">Inosine-5'-monophosphate dehydrogenase</fullName>
        <shortName evidence="13">IMP dehydrogenase</shortName>
        <shortName evidence="13">IMPD</shortName>
        <shortName evidence="13">IMPDH</shortName>
        <ecNumber evidence="13 19">1.1.1.205</ecNumber>
    </recommendedName>
</protein>
<feature type="binding site" description="in other chain" evidence="13 16">
    <location>
        <position position="306"/>
    </location>
    <ligand>
        <name>K(+)</name>
        <dbReference type="ChEBI" id="CHEBI:29103"/>
        <note>ligand shared between two tetrameric partners</note>
    </ligand>
</feature>
<dbReference type="AlphaFoldDB" id="M4VQT4"/>
<feature type="binding site" evidence="13">
    <location>
        <position position="477"/>
    </location>
    <ligand>
        <name>K(+)</name>
        <dbReference type="ChEBI" id="CHEBI:29103"/>
        <note>ligand shared between two tetrameric partners</note>
    </ligand>
</feature>
<dbReference type="NCBIfam" id="TIGR01302">
    <property type="entry name" value="IMP_dehydrog"/>
    <property type="match status" value="1"/>
</dbReference>
<dbReference type="Pfam" id="PF00571">
    <property type="entry name" value="CBS"/>
    <property type="match status" value="2"/>
</dbReference>
<dbReference type="STRING" id="1184267.A11Q_1288"/>
<dbReference type="RefSeq" id="WP_015469994.1">
    <property type="nucleotide sequence ID" value="NC_020813.1"/>
</dbReference>
<dbReference type="CDD" id="cd00381">
    <property type="entry name" value="IMPDH"/>
    <property type="match status" value="1"/>
</dbReference>
<reference evidence="21 22" key="1">
    <citation type="journal article" date="2013" name="ISME J.">
        <title>By their genes ye shall know them: genomic signatures of predatory bacteria.</title>
        <authorList>
            <person name="Pasternak Z."/>
            <person name="Pietrokovski S."/>
            <person name="Rotem O."/>
            <person name="Gophna U."/>
            <person name="Lurie-Weinberger M.N."/>
            <person name="Jurkevitch E."/>
        </authorList>
    </citation>
    <scope>NUCLEOTIDE SEQUENCE [LARGE SCALE GENOMIC DNA]</scope>
    <source>
        <strain evidence="21 22">JSS</strain>
    </source>
</reference>
<organism evidence="21 22">
    <name type="scientific">Pseudobdellovibrio exovorus JSS</name>
    <dbReference type="NCBI Taxonomy" id="1184267"/>
    <lineage>
        <taxon>Bacteria</taxon>
        <taxon>Pseudomonadati</taxon>
        <taxon>Bdellovibrionota</taxon>
        <taxon>Bdellovibrionia</taxon>
        <taxon>Bdellovibrionales</taxon>
        <taxon>Pseudobdellovibrionaceae</taxon>
        <taxon>Pseudobdellovibrio</taxon>
    </lineage>
</organism>
<feature type="binding site" description="in other chain" evidence="13 16">
    <location>
        <position position="311"/>
    </location>
    <ligand>
        <name>K(+)</name>
        <dbReference type="ChEBI" id="CHEBI:29103"/>
        <note>ligand shared between two tetrameric partners</note>
    </ligand>
</feature>
<dbReference type="GO" id="GO:0003938">
    <property type="term" value="F:IMP dehydrogenase activity"/>
    <property type="evidence" value="ECO:0007669"/>
    <property type="project" value="UniProtKB-UniRule"/>
</dbReference>
<evidence type="ECO:0000256" key="6">
    <source>
        <dbReference type="ARBA" id="ARBA00022749"/>
    </source>
</evidence>
<evidence type="ECO:0000256" key="17">
    <source>
        <dbReference type="PROSITE-ProRule" id="PRU00703"/>
    </source>
</evidence>
<dbReference type="SMART" id="SM00116">
    <property type="entry name" value="CBS"/>
    <property type="match status" value="2"/>
</dbReference>
<evidence type="ECO:0000259" key="20">
    <source>
        <dbReference type="PROSITE" id="PS51371"/>
    </source>
</evidence>
<gene>
    <name evidence="13" type="primary">guaB</name>
    <name evidence="21" type="ORF">A11Q_1288</name>
</gene>
<dbReference type="EMBL" id="CP003537">
    <property type="protein sequence ID" value="AGH95504.1"/>
    <property type="molecule type" value="Genomic_DNA"/>
</dbReference>
<evidence type="ECO:0000256" key="19">
    <source>
        <dbReference type="RuleBase" id="RU003928"/>
    </source>
</evidence>
<dbReference type="InterPro" id="IPR005990">
    <property type="entry name" value="IMP_DH"/>
</dbReference>
<feature type="domain" description="CBS" evidence="20">
    <location>
        <begin position="160"/>
        <end position="217"/>
    </location>
</feature>
<comment type="subunit">
    <text evidence="3 13">Homotetramer.</text>
</comment>
<dbReference type="HOGENOM" id="CLU_022552_1_1_7"/>
<dbReference type="PROSITE" id="PS00487">
    <property type="entry name" value="IMP_DH_GMP_RED"/>
    <property type="match status" value="1"/>
</dbReference>
<feature type="binding site" evidence="13">
    <location>
        <begin position="391"/>
        <end position="395"/>
    </location>
    <ligand>
        <name>IMP</name>
        <dbReference type="ChEBI" id="CHEBI:58053"/>
    </ligand>
</feature>
<dbReference type="HAMAP" id="MF_01964">
    <property type="entry name" value="IMPDH"/>
    <property type="match status" value="1"/>
</dbReference>
<dbReference type="PROSITE" id="PS51371">
    <property type="entry name" value="CBS"/>
    <property type="match status" value="2"/>
</dbReference>
<keyword evidence="10 13" id="KW-0520">NAD</keyword>
<feature type="domain" description="CBS" evidence="20">
    <location>
        <begin position="101"/>
        <end position="156"/>
    </location>
</feature>
<comment type="cofactor">
    <cofactor evidence="1 13">
        <name>K(+)</name>
        <dbReference type="ChEBI" id="CHEBI:29103"/>
    </cofactor>
</comment>
<dbReference type="KEGG" id="bex:A11Q_1288"/>
<dbReference type="InterPro" id="IPR013785">
    <property type="entry name" value="Aldolase_TIM"/>
</dbReference>
<evidence type="ECO:0000256" key="11">
    <source>
        <dbReference type="ARBA" id="ARBA00023122"/>
    </source>
</evidence>
<dbReference type="GO" id="GO:0000166">
    <property type="term" value="F:nucleotide binding"/>
    <property type="evidence" value="ECO:0007669"/>
    <property type="project" value="UniProtKB-UniRule"/>
</dbReference>
<evidence type="ECO:0000256" key="12">
    <source>
        <dbReference type="ARBA" id="ARBA00048028"/>
    </source>
</evidence>
<accession>M4VQT4</accession>
<comment type="similarity">
    <text evidence="2 13 18">Belongs to the IMPDH/GMPR family.</text>
</comment>
<feature type="binding site" evidence="13 15">
    <location>
        <begin position="304"/>
        <end position="306"/>
    </location>
    <ligand>
        <name>NAD(+)</name>
        <dbReference type="ChEBI" id="CHEBI:57540"/>
    </ligand>
</feature>
<dbReference type="Pfam" id="PF00478">
    <property type="entry name" value="IMPDH"/>
    <property type="match status" value="1"/>
</dbReference>
<feature type="binding site" evidence="13">
    <location>
        <position position="476"/>
    </location>
    <ligand>
        <name>K(+)</name>
        <dbReference type="ChEBI" id="CHEBI:29103"/>
        <note>ligand shared between two tetrameric partners</note>
    </ligand>
</feature>
<dbReference type="EC" id="1.1.1.205" evidence="13 19"/>
<evidence type="ECO:0000256" key="13">
    <source>
        <dbReference type="HAMAP-Rule" id="MF_01964"/>
    </source>
</evidence>
<dbReference type="SUPFAM" id="SSF51412">
    <property type="entry name" value="Inosine monophosphate dehydrogenase (IMPDH)"/>
    <property type="match status" value="2"/>
</dbReference>
<evidence type="ECO:0000256" key="2">
    <source>
        <dbReference type="ARBA" id="ARBA00005502"/>
    </source>
</evidence>
<dbReference type="InterPro" id="IPR001093">
    <property type="entry name" value="IMP_DH_GMPRt"/>
</dbReference>
<evidence type="ECO:0000256" key="1">
    <source>
        <dbReference type="ARBA" id="ARBA00001958"/>
    </source>
</evidence>
<feature type="binding site" evidence="13">
    <location>
        <position position="478"/>
    </location>
    <ligand>
        <name>K(+)</name>
        <dbReference type="ChEBI" id="CHEBI:29103"/>
        <note>ligand shared between two tetrameric partners</note>
    </ligand>
</feature>
<dbReference type="InterPro" id="IPR015875">
    <property type="entry name" value="IMP_DH/GMP_Rdtase_CS"/>
</dbReference>
<keyword evidence="22" id="KW-1185">Reference proteome</keyword>
<evidence type="ECO:0000256" key="16">
    <source>
        <dbReference type="PIRSR" id="PIRSR000130-4"/>
    </source>
</evidence>
<evidence type="ECO:0000256" key="18">
    <source>
        <dbReference type="RuleBase" id="RU003927"/>
    </source>
</evidence>
<dbReference type="UniPathway" id="UPA00601">
    <property type="reaction ID" value="UER00295"/>
</dbReference>
<feature type="binding site" evidence="13">
    <location>
        <begin position="367"/>
        <end position="368"/>
    </location>
    <ligand>
        <name>IMP</name>
        <dbReference type="ChEBI" id="CHEBI:58053"/>
    </ligand>
</feature>
<dbReference type="eggNOG" id="COG0516">
    <property type="taxonomic scope" value="Bacteria"/>
</dbReference>
<proteinExistence type="inferred from homology"/>
<sequence>MNSTGNSSANSIFELALTFDDILLVPQYSEIVPTEVIPRTFFANNIYLNAPLISAAMDTVTENKIARIMAQNGGLGIIHKNMTIQAQAFEVEKVKKYESGMIQDPITLSPDHYVSEALQIMSRYSISGVPITVQGKLVGILTNRDLRFETNVNQPIKNIMTKEHLVTAPVGTTLEQAKKILQQHRIEKLPVVDQEGFLKGLITIKDIEKAEAYPQATKDSKGRLVTGAAVGVGADSIERVEALVASGVDVVCIDTAHGHSKNVIQMVKNVRSKYQDVVIVAGNVVTSEATEDLIQAGADVVKVGVGPGSICTTRVVAGVGVPQISAVMKCAGIAKKHGKTIIADGGVKFSGDITKALALGANTVMIGNLLAGAEESPGETILYQGRTYKMYRGMGSLGAMEKGSKDRYGQMDTHDLDKLVPEGIEGKVPYKGNASGIVHQLIGGLKSGMGYIGARNIEELQSKAKFVQITGQGLKESHVHDVSITKEAPNYRLES</sequence>
<dbReference type="SMART" id="SM01240">
    <property type="entry name" value="IMPDH"/>
    <property type="match status" value="1"/>
</dbReference>
<dbReference type="PATRIC" id="fig|1184267.3.peg.1306"/>
<feature type="active site" description="Proton acceptor" evidence="13 14">
    <location>
        <position position="407"/>
    </location>
</feature>
<keyword evidence="8 13" id="KW-0630">Potassium</keyword>
<evidence type="ECO:0000256" key="7">
    <source>
        <dbReference type="ARBA" id="ARBA00022755"/>
    </source>
</evidence>
<keyword evidence="4 13" id="KW-0479">Metal-binding</keyword>
<dbReference type="GO" id="GO:0006177">
    <property type="term" value="P:GMP biosynthetic process"/>
    <property type="evidence" value="ECO:0007669"/>
    <property type="project" value="UniProtKB-UniRule"/>
</dbReference>
<feature type="binding site" evidence="13">
    <location>
        <position position="309"/>
    </location>
    <ligand>
        <name>IMP</name>
        <dbReference type="ChEBI" id="CHEBI:58053"/>
    </ligand>
</feature>
<keyword evidence="6 13" id="KW-0332">GMP biosynthesis</keyword>
<dbReference type="InterPro" id="IPR000644">
    <property type="entry name" value="CBS_dom"/>
</dbReference>
<feature type="binding site" evidence="15">
    <location>
        <begin position="254"/>
        <end position="256"/>
    </location>
    <ligand>
        <name>NAD(+)</name>
        <dbReference type="ChEBI" id="CHEBI:57540"/>
    </ligand>
</feature>
<evidence type="ECO:0000256" key="5">
    <source>
        <dbReference type="ARBA" id="ARBA00022737"/>
    </source>
</evidence>
<evidence type="ECO:0000256" key="3">
    <source>
        <dbReference type="ARBA" id="ARBA00011881"/>
    </source>
</evidence>
<keyword evidence="7 13" id="KW-0658">Purine biosynthesis</keyword>
<comment type="activity regulation">
    <text evidence="13">Mycophenolic acid (MPA) is a non-competitive inhibitor that prevents formation of the closed enzyme conformation by binding to the same site as the amobile flap. In contrast, mizoribine monophosphate (MZP) is a competitive inhibitor that induces the closed conformation. MPA is a potent inhibitor of mammalian IMPDHs but a poor inhibitor of the bacterial enzymes. MZP is a more potent inhibitor of bacterial IMPDH.</text>
</comment>
<dbReference type="Gene3D" id="3.20.20.70">
    <property type="entry name" value="Aldolase class I"/>
    <property type="match status" value="1"/>
</dbReference>
<dbReference type="OrthoDB" id="5287928at2"/>
<name>M4VQT4_9BACT</name>
<comment type="catalytic activity">
    <reaction evidence="12 13 19">
        <text>IMP + NAD(+) + H2O = XMP + NADH + H(+)</text>
        <dbReference type="Rhea" id="RHEA:11708"/>
        <dbReference type="ChEBI" id="CHEBI:15377"/>
        <dbReference type="ChEBI" id="CHEBI:15378"/>
        <dbReference type="ChEBI" id="CHEBI:57464"/>
        <dbReference type="ChEBI" id="CHEBI:57540"/>
        <dbReference type="ChEBI" id="CHEBI:57945"/>
        <dbReference type="ChEBI" id="CHEBI:58053"/>
        <dbReference type="EC" id="1.1.1.205"/>
    </reaction>
</comment>
<dbReference type="GO" id="GO:0046872">
    <property type="term" value="F:metal ion binding"/>
    <property type="evidence" value="ECO:0007669"/>
    <property type="project" value="UniProtKB-UniRule"/>
</dbReference>
<keyword evidence="9 13" id="KW-0560">Oxidoreductase</keyword>
<evidence type="ECO:0000313" key="21">
    <source>
        <dbReference type="EMBL" id="AGH95504.1"/>
    </source>
</evidence>
<evidence type="ECO:0000256" key="10">
    <source>
        <dbReference type="ARBA" id="ARBA00023027"/>
    </source>
</evidence>
<keyword evidence="5" id="KW-0677">Repeat</keyword>